<evidence type="ECO:0000256" key="1">
    <source>
        <dbReference type="SAM" id="Phobius"/>
    </source>
</evidence>
<dbReference type="RefSeq" id="XP_007394376.1">
    <property type="nucleotide sequence ID" value="XM_007394314.1"/>
</dbReference>
<sequence>MSATVPSTTPRTVFGTWISCPANQNLDLEAQVVIGTYEPGPFVTVASHAQPTDVKVADPFDDFFGIARTSHGIQDGRHDTRYASYQDDLPPPPYVEEVDLHTYNSVAEPPTLAMYLFKFGFLFPLSWLTGIVILLCPLTPPEHWEPTKTEAGRKELLGLLRRTEIKWAKRCLIAFSVLALVIVALVVVIGGIRFCPS</sequence>
<feature type="transmembrane region" description="Helical" evidence="1">
    <location>
        <begin position="171"/>
        <end position="192"/>
    </location>
</feature>
<dbReference type="HOGENOM" id="CLU_103448_0_0_1"/>
<dbReference type="AlphaFoldDB" id="K5WBE6"/>
<dbReference type="GeneID" id="18909151"/>
<feature type="transmembrane region" description="Helical" evidence="1">
    <location>
        <begin position="115"/>
        <end position="138"/>
    </location>
</feature>
<dbReference type="InParanoid" id="K5WBE6"/>
<keyword evidence="3" id="KW-1185">Reference proteome</keyword>
<gene>
    <name evidence="2" type="ORF">PHACADRAFT_160057</name>
</gene>
<protein>
    <submittedName>
        <fullName evidence="2">Uncharacterized protein</fullName>
    </submittedName>
</protein>
<name>K5WBE6_PHACS</name>
<dbReference type="KEGG" id="pco:PHACADRAFT_160057"/>
<evidence type="ECO:0000313" key="3">
    <source>
        <dbReference type="Proteomes" id="UP000008370"/>
    </source>
</evidence>
<organism evidence="2 3">
    <name type="scientific">Phanerochaete carnosa (strain HHB-10118-sp)</name>
    <name type="common">White-rot fungus</name>
    <name type="synonym">Peniophora carnosa</name>
    <dbReference type="NCBI Taxonomy" id="650164"/>
    <lineage>
        <taxon>Eukaryota</taxon>
        <taxon>Fungi</taxon>
        <taxon>Dikarya</taxon>
        <taxon>Basidiomycota</taxon>
        <taxon>Agaricomycotina</taxon>
        <taxon>Agaricomycetes</taxon>
        <taxon>Polyporales</taxon>
        <taxon>Phanerochaetaceae</taxon>
        <taxon>Phanerochaete</taxon>
    </lineage>
</organism>
<dbReference type="OrthoDB" id="3358294at2759"/>
<reference evidence="2 3" key="1">
    <citation type="journal article" date="2012" name="BMC Genomics">
        <title>Comparative genomics of the white-rot fungi, Phanerochaete carnosa and P. chrysosporium, to elucidate the genetic basis of the distinct wood types they colonize.</title>
        <authorList>
            <person name="Suzuki H."/>
            <person name="MacDonald J."/>
            <person name="Syed K."/>
            <person name="Salamov A."/>
            <person name="Hori C."/>
            <person name="Aerts A."/>
            <person name="Henrissat B."/>
            <person name="Wiebenga A."/>
            <person name="vanKuyk P.A."/>
            <person name="Barry K."/>
            <person name="Lindquist E."/>
            <person name="LaButti K."/>
            <person name="Lapidus A."/>
            <person name="Lucas S."/>
            <person name="Coutinho P."/>
            <person name="Gong Y."/>
            <person name="Samejima M."/>
            <person name="Mahadevan R."/>
            <person name="Abou-Zaid M."/>
            <person name="de Vries R.P."/>
            <person name="Igarashi K."/>
            <person name="Yadav J.S."/>
            <person name="Grigoriev I.V."/>
            <person name="Master E.R."/>
        </authorList>
    </citation>
    <scope>NUCLEOTIDE SEQUENCE [LARGE SCALE GENOMIC DNA]</scope>
    <source>
        <strain evidence="2 3">HHB-10118-sp</strain>
    </source>
</reference>
<keyword evidence="1" id="KW-1133">Transmembrane helix</keyword>
<accession>K5WBE6</accession>
<dbReference type="Proteomes" id="UP000008370">
    <property type="component" value="Unassembled WGS sequence"/>
</dbReference>
<proteinExistence type="predicted"/>
<dbReference type="EMBL" id="JH930471">
    <property type="protein sequence ID" value="EKM56530.1"/>
    <property type="molecule type" value="Genomic_DNA"/>
</dbReference>
<keyword evidence="1" id="KW-0472">Membrane</keyword>
<evidence type="ECO:0000313" key="2">
    <source>
        <dbReference type="EMBL" id="EKM56530.1"/>
    </source>
</evidence>
<keyword evidence="1" id="KW-0812">Transmembrane</keyword>